<evidence type="ECO:0000259" key="1">
    <source>
        <dbReference type="Pfam" id="PF03364"/>
    </source>
</evidence>
<dbReference type="SUPFAM" id="SSF55961">
    <property type="entry name" value="Bet v1-like"/>
    <property type="match status" value="1"/>
</dbReference>
<comment type="caution">
    <text evidence="2">The sequence shown here is derived from an EMBL/GenBank/DDBJ whole genome shotgun (WGS) entry which is preliminary data.</text>
</comment>
<reference evidence="2 3" key="1">
    <citation type="submission" date="2022-04" db="EMBL/GenBank/DDBJ databases">
        <title>Streptomyces sp. nov. LCR6-01 isolated from Lichen of Dirinaria sp.</title>
        <authorList>
            <person name="Kanchanasin P."/>
            <person name="Tanasupawat S."/>
            <person name="Phongsopitanun W."/>
        </authorList>
    </citation>
    <scope>NUCLEOTIDE SEQUENCE [LARGE SCALE GENOMIC DNA]</scope>
    <source>
        <strain evidence="2 3">LCR6-01</strain>
    </source>
</reference>
<feature type="domain" description="Coenzyme Q-binding protein COQ10 START" evidence="1">
    <location>
        <begin position="11"/>
        <end position="125"/>
    </location>
</feature>
<dbReference type="RefSeq" id="WP_248635768.1">
    <property type="nucleotide sequence ID" value="NZ_JALPTH010000022.1"/>
</dbReference>
<dbReference type="EMBL" id="JALPTH010000022">
    <property type="protein sequence ID" value="MCK8679951.1"/>
    <property type="molecule type" value="Genomic_DNA"/>
</dbReference>
<name>A0ABT0IF77_9ACTN</name>
<evidence type="ECO:0000313" key="3">
    <source>
        <dbReference type="Proteomes" id="UP001522868"/>
    </source>
</evidence>
<sequence length="144" mass="15966">MLHEVHRGGGSADQLWKTLLDIEAYPSYMEGVNEVGITGGKDDVRTSSWVVELKGSEMEWDQEDVVDTGRRRVEFRQTEGDLASYEGYWQVVEDGEGTGLELFVEFDIGLPLVAEMIHPAVAKALEGYQRDIIGRSAEEGGGDE</sequence>
<accession>A0ABT0IF77</accession>
<dbReference type="InterPro" id="IPR005031">
    <property type="entry name" value="COQ10_START"/>
</dbReference>
<dbReference type="Gene3D" id="3.30.530.20">
    <property type="match status" value="1"/>
</dbReference>
<dbReference type="Proteomes" id="UP001522868">
    <property type="component" value="Unassembled WGS sequence"/>
</dbReference>
<keyword evidence="3" id="KW-1185">Reference proteome</keyword>
<protein>
    <submittedName>
        <fullName evidence="2">SRPBCC family protein</fullName>
    </submittedName>
</protein>
<organism evidence="2 3">
    <name type="scientific">Streptomyces lichenis</name>
    <dbReference type="NCBI Taxonomy" id="2306967"/>
    <lineage>
        <taxon>Bacteria</taxon>
        <taxon>Bacillati</taxon>
        <taxon>Actinomycetota</taxon>
        <taxon>Actinomycetes</taxon>
        <taxon>Kitasatosporales</taxon>
        <taxon>Streptomycetaceae</taxon>
        <taxon>Streptomyces</taxon>
    </lineage>
</organism>
<dbReference type="InterPro" id="IPR023393">
    <property type="entry name" value="START-like_dom_sf"/>
</dbReference>
<dbReference type="Pfam" id="PF03364">
    <property type="entry name" value="Polyketide_cyc"/>
    <property type="match status" value="1"/>
</dbReference>
<evidence type="ECO:0000313" key="2">
    <source>
        <dbReference type="EMBL" id="MCK8679951.1"/>
    </source>
</evidence>
<gene>
    <name evidence="2" type="ORF">M1O15_21650</name>
</gene>
<proteinExistence type="predicted"/>